<sequence length="289" mass="32034">MNRRQAHDQGLTDEMLRTAHRRGTLTRLRPGADIDGKAWAEMSRGEQYRLRVLAYAATGDGVISHDSAAALLGMPILHPGRAMLHSTSDGRGGGHKSSSRVLHRAPLSADDVIEIGGVAVTSPMRTALDVGCAGTFAQAVCGIESAMRISSTQPQDVLDRLGRRRGIAQVREAISYASPLTESIGESWSRVLMHRWKDIPEPRLQYEFRDSSGLFIARTDFDWQAKFAGEFDGMTKYTSNAPEIVTKEKLREDAIRRQGTHVARWTWADLLQPERLHRILLDGLRIAGL</sequence>
<gene>
    <name evidence="1" type="ORF">WDS16_13970</name>
</gene>
<organism evidence="1 2">
    <name type="scientific">Rhodococcus sovatensis</name>
    <dbReference type="NCBI Taxonomy" id="1805840"/>
    <lineage>
        <taxon>Bacteria</taxon>
        <taxon>Bacillati</taxon>
        <taxon>Actinomycetota</taxon>
        <taxon>Actinomycetes</taxon>
        <taxon>Mycobacteriales</taxon>
        <taxon>Nocardiaceae</taxon>
        <taxon>Rhodococcus</taxon>
    </lineage>
</organism>
<name>A0ABZ2PQM9_9NOCA</name>
<accession>A0ABZ2PQM9</accession>
<reference evidence="1 2" key="1">
    <citation type="submission" date="2024-03" db="EMBL/GenBank/DDBJ databases">
        <title>Natural products discovery in diverse microorganisms through a two-stage MS feature dereplication strategy.</title>
        <authorList>
            <person name="Zhang R."/>
        </authorList>
    </citation>
    <scope>NUCLEOTIDE SEQUENCE [LARGE SCALE GENOMIC DNA]</scope>
    <source>
        <strain evidence="1 2">18930</strain>
    </source>
</reference>
<keyword evidence="2" id="KW-1185">Reference proteome</keyword>
<protein>
    <recommendedName>
        <fullName evidence="3">Transcriptional regulator, AbiEi antitoxin, Type IV TA system</fullName>
    </recommendedName>
</protein>
<evidence type="ECO:0000313" key="1">
    <source>
        <dbReference type="EMBL" id="WXG71490.1"/>
    </source>
</evidence>
<dbReference type="RefSeq" id="WP_338893199.1">
    <property type="nucleotide sequence ID" value="NZ_CP147846.1"/>
</dbReference>
<dbReference type="EMBL" id="CP147846">
    <property type="protein sequence ID" value="WXG71490.1"/>
    <property type="molecule type" value="Genomic_DNA"/>
</dbReference>
<evidence type="ECO:0000313" key="2">
    <source>
        <dbReference type="Proteomes" id="UP001432000"/>
    </source>
</evidence>
<proteinExistence type="predicted"/>
<dbReference type="Proteomes" id="UP001432000">
    <property type="component" value="Chromosome"/>
</dbReference>
<evidence type="ECO:0008006" key="3">
    <source>
        <dbReference type="Google" id="ProtNLM"/>
    </source>
</evidence>